<evidence type="ECO:0000313" key="4">
    <source>
        <dbReference type="Proteomes" id="UP000886689"/>
    </source>
</evidence>
<keyword evidence="2" id="KW-1277">Toxin-antitoxin system</keyword>
<dbReference type="Gene3D" id="3.30.2310.20">
    <property type="entry name" value="RelE-like"/>
    <property type="match status" value="1"/>
</dbReference>
<proteinExistence type="inferred from homology"/>
<comment type="similarity">
    <text evidence="1">Belongs to the RelE toxin family.</text>
</comment>
<evidence type="ECO:0000256" key="2">
    <source>
        <dbReference type="ARBA" id="ARBA00022649"/>
    </source>
</evidence>
<dbReference type="Pfam" id="PF05016">
    <property type="entry name" value="ParE_toxin"/>
    <property type="match status" value="1"/>
</dbReference>
<dbReference type="AlphaFoldDB" id="A0A9D7PTC4"/>
<accession>A0A9D7PTC4</accession>
<name>A0A9D7PTC4_9PROT</name>
<evidence type="ECO:0000313" key="3">
    <source>
        <dbReference type="EMBL" id="MBK8524669.1"/>
    </source>
</evidence>
<dbReference type="InterPro" id="IPR051803">
    <property type="entry name" value="TA_system_RelE-like_toxin"/>
</dbReference>
<dbReference type="EMBL" id="JADJUC010000012">
    <property type="protein sequence ID" value="MBK8524669.1"/>
    <property type="molecule type" value="Genomic_DNA"/>
</dbReference>
<sequence length="94" mass="10833">MRILWTDEALDDFEEILAWYHREAGPRAAVAVQRRIVLDLEALAPFPERIRASERLPGARELVVSKLPYIVFVQLVEDALVVLNVVHTRRKFPA</sequence>
<dbReference type="InterPro" id="IPR007712">
    <property type="entry name" value="RelE/ParE_toxin"/>
</dbReference>
<organism evidence="3 4">
    <name type="scientific">Candidatus Proximibacter danicus</name>
    <dbReference type="NCBI Taxonomy" id="2954365"/>
    <lineage>
        <taxon>Bacteria</taxon>
        <taxon>Pseudomonadati</taxon>
        <taxon>Pseudomonadota</taxon>
        <taxon>Betaproteobacteria</taxon>
        <taxon>Candidatus Proximibacter</taxon>
    </lineage>
</organism>
<dbReference type="Proteomes" id="UP000886689">
    <property type="component" value="Unassembled WGS sequence"/>
</dbReference>
<dbReference type="PANTHER" id="PTHR33755">
    <property type="entry name" value="TOXIN PARE1-RELATED"/>
    <property type="match status" value="1"/>
</dbReference>
<protein>
    <submittedName>
        <fullName evidence="3">Type II toxin-antitoxin system RelE/ParE family toxin</fullName>
    </submittedName>
</protein>
<comment type="caution">
    <text evidence="3">The sequence shown here is derived from an EMBL/GenBank/DDBJ whole genome shotgun (WGS) entry which is preliminary data.</text>
</comment>
<evidence type="ECO:0000256" key="1">
    <source>
        <dbReference type="ARBA" id="ARBA00006226"/>
    </source>
</evidence>
<reference evidence="3" key="1">
    <citation type="submission" date="2020-10" db="EMBL/GenBank/DDBJ databases">
        <title>Connecting structure to function with the recovery of over 1000 high-quality activated sludge metagenome-assembled genomes encoding full-length rRNA genes using long-read sequencing.</title>
        <authorList>
            <person name="Singleton C.M."/>
            <person name="Petriglieri F."/>
            <person name="Kristensen J.M."/>
            <person name="Kirkegaard R.H."/>
            <person name="Michaelsen T.Y."/>
            <person name="Andersen M.H."/>
            <person name="Karst S.M."/>
            <person name="Dueholm M.S."/>
            <person name="Nielsen P.H."/>
            <person name="Albertsen M."/>
        </authorList>
    </citation>
    <scope>NUCLEOTIDE SEQUENCE</scope>
    <source>
        <strain evidence="3">Hirt_18-Q3-R61-65_BATAC.395</strain>
    </source>
</reference>
<dbReference type="InterPro" id="IPR035093">
    <property type="entry name" value="RelE/ParE_toxin_dom_sf"/>
</dbReference>
<gene>
    <name evidence="3" type="ORF">IPL58_11555</name>
</gene>